<protein>
    <submittedName>
        <fullName evidence="3">Uncharacterized protein</fullName>
    </submittedName>
</protein>
<dbReference type="EMBL" id="BQNB010019960">
    <property type="protein sequence ID" value="GJT90836.1"/>
    <property type="molecule type" value="Genomic_DNA"/>
</dbReference>
<keyword evidence="1" id="KW-0175">Coiled coil</keyword>
<dbReference type="Pfam" id="PF14223">
    <property type="entry name" value="Retrotran_gag_2"/>
    <property type="match status" value="1"/>
</dbReference>
<organism evidence="3 4">
    <name type="scientific">Tanacetum coccineum</name>
    <dbReference type="NCBI Taxonomy" id="301880"/>
    <lineage>
        <taxon>Eukaryota</taxon>
        <taxon>Viridiplantae</taxon>
        <taxon>Streptophyta</taxon>
        <taxon>Embryophyta</taxon>
        <taxon>Tracheophyta</taxon>
        <taxon>Spermatophyta</taxon>
        <taxon>Magnoliopsida</taxon>
        <taxon>eudicotyledons</taxon>
        <taxon>Gunneridae</taxon>
        <taxon>Pentapetalae</taxon>
        <taxon>asterids</taxon>
        <taxon>campanulids</taxon>
        <taxon>Asterales</taxon>
        <taxon>Asteraceae</taxon>
        <taxon>Asteroideae</taxon>
        <taxon>Anthemideae</taxon>
        <taxon>Anthemidinae</taxon>
        <taxon>Tanacetum</taxon>
    </lineage>
</organism>
<evidence type="ECO:0000256" key="2">
    <source>
        <dbReference type="SAM" id="MobiDB-lite"/>
    </source>
</evidence>
<evidence type="ECO:0000313" key="4">
    <source>
        <dbReference type="Proteomes" id="UP001151760"/>
    </source>
</evidence>
<name>A0ABQ5HTN7_9ASTR</name>
<reference evidence="3" key="2">
    <citation type="submission" date="2022-01" db="EMBL/GenBank/DDBJ databases">
        <authorList>
            <person name="Yamashiro T."/>
            <person name="Shiraishi A."/>
            <person name="Satake H."/>
            <person name="Nakayama K."/>
        </authorList>
    </citation>
    <scope>NUCLEOTIDE SEQUENCE</scope>
</reference>
<comment type="caution">
    <text evidence="3">The sequence shown here is derived from an EMBL/GenBank/DDBJ whole genome shotgun (WGS) entry which is preliminary data.</text>
</comment>
<dbReference type="Proteomes" id="UP001151760">
    <property type="component" value="Unassembled WGS sequence"/>
</dbReference>
<evidence type="ECO:0000313" key="3">
    <source>
        <dbReference type="EMBL" id="GJT90836.1"/>
    </source>
</evidence>
<keyword evidence="4" id="KW-1185">Reference proteome</keyword>
<reference evidence="3" key="1">
    <citation type="journal article" date="2022" name="Int. J. Mol. Sci.">
        <title>Draft Genome of Tanacetum Coccineum: Genomic Comparison of Closely Related Tanacetum-Family Plants.</title>
        <authorList>
            <person name="Yamashiro T."/>
            <person name="Shiraishi A."/>
            <person name="Nakayama K."/>
            <person name="Satake H."/>
        </authorList>
    </citation>
    <scope>NUCLEOTIDE SEQUENCE</scope>
</reference>
<feature type="compositionally biased region" description="Polar residues" evidence="2">
    <location>
        <begin position="838"/>
        <end position="858"/>
    </location>
</feature>
<feature type="region of interest" description="Disordered" evidence="2">
    <location>
        <begin position="838"/>
        <end position="859"/>
    </location>
</feature>
<gene>
    <name evidence="3" type="ORF">Tco_1079681</name>
</gene>
<feature type="coiled-coil region" evidence="1">
    <location>
        <begin position="342"/>
        <end position="383"/>
    </location>
</feature>
<proteinExistence type="predicted"/>
<accession>A0ABQ5HTN7</accession>
<sequence length="1125" mass="127748">MFVSSYSTVPKLQIAEDLQGDALLHYDAEMELMNLDLLSIPNEIYNSVDACTTAKEMWKRVERLMRGTIQNQVDRETRFTSEFDQFVAKPGEALVSVYNRFAQLMNDFERNKIIFPIVIVNTKFLNSLQLKWLKYVTQVRLAKRLTVDSFDDLFDYLQQFEKLQDDVQTNSEDPLASAMLLIARAITQNFSNPTNYHFRTSSNTKNQAIIQGDRVNIQSRNSAKSLGFKVFLEQMLLAKQDEAGVILTDENKDFLFADASRMEEIEELSANICLMARIQPDNNTFDAGPSYDSAFISEERVRVLENINGDNNYLNEFLEADRKAKHFNQQAQSQFIRDRDIIRDLEKQRDKLDLAVNDYKRKNEELQKTHLILKRQMSENEDRYHDNILDLEAKLKKNVDLMLKLGNSLQGMFMLGPKPLSVYDPQLKHGLGYSNPYTLKQAISQCPKLYLASSLSNSEIPLNVRDTEDTLDDASKSQQKMKEKMNDPIAVANKQNCWTIDYQQINALYKDFVPQKELSAEQKYFPSSFIPSDKTSNATSSIPTSMPSESPLIIQLDEMKIYFQTLSELIQKNCKKASIFYTYPEEIQLNDFCQDQVKPIVNELQFYFEFFRKLFQKDIKEMKDVIESTESELCEIKKQNDVLKDQLLEASLKHEVEIGVLLNHECEDNSLHAALEQVKKNSIEIQEGLQAKIKILEKDVQICQKQSVDFELKLQHAKEKHKWESTLNNKNTNPLDYSWISKMEKLENENVSLDFIETVEKGKSVNTKFDMTNVSQNLLCVTPLNKQVFQKKTVVSKTKEKDVVSKPVTLQTSPDKQRGANSNKNVIVPGMYRVVTTQESQTNEAKSDLSSTGMNAASNVRRPMNRDSHVKNSVLANSKNSAKNKQTNNTSANVISNKENVNDVNVKNAAKAKTLLCVSCMQNDVCQNTLNVLTMLNAPWPTCDQKFKAGIVNPDRSTHNIRAYPYKATIWIAYSLKALVSKSKASNVFKTHGSIYSRSSKKPSSSVKKWVVKLPTCPCVGSSYVVVALVDDSRKCSPWLVHLICADCVVPKLRSNALACKIYFYSNLRTPFIAQGALYKIKPKSSGKSSSSGNLGSGRDILTVGKISSSGNHITSSGNALAFYS</sequence>
<evidence type="ECO:0000256" key="1">
    <source>
        <dbReference type="SAM" id="Coils"/>
    </source>
</evidence>